<dbReference type="EMBL" id="JAHDYR010000069">
    <property type="protein sequence ID" value="KAG9389580.1"/>
    <property type="molecule type" value="Genomic_DNA"/>
</dbReference>
<accession>A0A8J6ARH3</accession>
<comment type="caution">
    <text evidence="1">The sequence shown here is derived from an EMBL/GenBank/DDBJ whole genome shotgun (WGS) entry which is preliminary data.</text>
</comment>
<organism evidence="1 2">
    <name type="scientific">Carpediemonas membranifera</name>
    <dbReference type="NCBI Taxonomy" id="201153"/>
    <lineage>
        <taxon>Eukaryota</taxon>
        <taxon>Metamonada</taxon>
        <taxon>Carpediemonas-like organisms</taxon>
        <taxon>Carpediemonas</taxon>
    </lineage>
</organism>
<gene>
    <name evidence="1" type="ORF">J8273_8873</name>
</gene>
<dbReference type="Proteomes" id="UP000717585">
    <property type="component" value="Unassembled WGS sequence"/>
</dbReference>
<keyword evidence="2" id="KW-1185">Reference proteome</keyword>
<evidence type="ECO:0000313" key="1">
    <source>
        <dbReference type="EMBL" id="KAG9389580.1"/>
    </source>
</evidence>
<name>A0A8J6ARH3_9EUKA</name>
<protein>
    <submittedName>
        <fullName evidence="1">Uncharacterized protein</fullName>
    </submittedName>
</protein>
<reference evidence="1" key="1">
    <citation type="submission" date="2021-05" db="EMBL/GenBank/DDBJ databases">
        <title>A free-living protist that lacks canonical eukaryotic 1 DNA replication and segregation systems.</title>
        <authorList>
            <person name="Salas-Leiva D.E."/>
            <person name="Tromer E.C."/>
            <person name="Curtis B.A."/>
            <person name="Jerlstrom-Hultqvist J."/>
            <person name="Kolisko M."/>
            <person name="Yi Z."/>
            <person name="Salas-Leiva J.S."/>
            <person name="Gallot-Lavallee L."/>
            <person name="Kops G.J.P.L."/>
            <person name="Archibald J.M."/>
            <person name="Simpson A.G.B."/>
            <person name="Roger A.J."/>
        </authorList>
    </citation>
    <scope>NUCLEOTIDE SEQUENCE</scope>
    <source>
        <strain evidence="1">BICM</strain>
    </source>
</reference>
<sequence length="275" mass="30444">MIFDRNQLLETPVPFLDVPYYVRSPILIYRRYLEADNTATTFFLDKYPAFPERLLDSVRSILLRASPMQALLVHSLMPQKDVTAIVEDWLRLLLVEGLRPLQARILDEAARRLEAVNDRTGRHNVLYALVQFLQDDFKSAREHVTSALDAGLRDDHTRAMALLCMAPSNLFRVEGNNTVSVLNSARGLLAVALLELIHDNPSEALHCAHRAASHPSATPEVVIHTMHVARIAYTALGEAEADLAGPLTSTLLAEGAAPGAVEQTLVRVAVFLVVE</sequence>
<evidence type="ECO:0000313" key="2">
    <source>
        <dbReference type="Proteomes" id="UP000717585"/>
    </source>
</evidence>
<dbReference type="AlphaFoldDB" id="A0A8J6ARH3"/>
<proteinExistence type="predicted"/>